<sequence>MGHGFVLVRERLELTWAAYGVAVAPTVGLFEKGKVGSSGDRHTWCGGTHNTGDPHLVEPAGRDGCPGCGRWEEPNFEEPQARVGYQLEAAAGAFTTCTRQMERTNAICVVLPLTSTPTPLLYG</sequence>
<name>A0A183SU04_SCHSO</name>
<gene>
    <name evidence="1" type="ORF">SSLN_LOCUS7702</name>
</gene>
<proteinExistence type="predicted"/>
<protein>
    <submittedName>
        <fullName evidence="1 3">Uncharacterized protein</fullName>
    </submittedName>
</protein>
<evidence type="ECO:0000313" key="3">
    <source>
        <dbReference type="WBParaSite" id="SSLN_0000799201-mRNA-1"/>
    </source>
</evidence>
<keyword evidence="2" id="KW-1185">Reference proteome</keyword>
<accession>A0A183SU04</accession>
<evidence type="ECO:0000313" key="2">
    <source>
        <dbReference type="Proteomes" id="UP000275846"/>
    </source>
</evidence>
<reference evidence="3" key="1">
    <citation type="submission" date="2016-06" db="UniProtKB">
        <authorList>
            <consortium name="WormBaseParasite"/>
        </authorList>
    </citation>
    <scope>IDENTIFICATION</scope>
</reference>
<dbReference type="AlphaFoldDB" id="A0A183SU04"/>
<dbReference type="Proteomes" id="UP000275846">
    <property type="component" value="Unassembled WGS sequence"/>
</dbReference>
<evidence type="ECO:0000313" key="1">
    <source>
        <dbReference type="EMBL" id="VDL94087.1"/>
    </source>
</evidence>
<organism evidence="3">
    <name type="scientific">Schistocephalus solidus</name>
    <name type="common">Tapeworm</name>
    <dbReference type="NCBI Taxonomy" id="70667"/>
    <lineage>
        <taxon>Eukaryota</taxon>
        <taxon>Metazoa</taxon>
        <taxon>Spiralia</taxon>
        <taxon>Lophotrochozoa</taxon>
        <taxon>Platyhelminthes</taxon>
        <taxon>Cestoda</taxon>
        <taxon>Eucestoda</taxon>
        <taxon>Diphyllobothriidea</taxon>
        <taxon>Diphyllobothriidae</taxon>
        <taxon>Schistocephalus</taxon>
    </lineage>
</organism>
<reference evidence="1 2" key="2">
    <citation type="submission" date="2018-11" db="EMBL/GenBank/DDBJ databases">
        <authorList>
            <consortium name="Pathogen Informatics"/>
        </authorList>
    </citation>
    <scope>NUCLEOTIDE SEQUENCE [LARGE SCALE GENOMIC DNA]</scope>
    <source>
        <strain evidence="1 2">NST_G2</strain>
    </source>
</reference>
<dbReference type="WBParaSite" id="SSLN_0000799201-mRNA-1">
    <property type="protein sequence ID" value="SSLN_0000799201-mRNA-1"/>
    <property type="gene ID" value="SSLN_0000799201"/>
</dbReference>
<dbReference type="EMBL" id="UYSU01034266">
    <property type="protein sequence ID" value="VDL94087.1"/>
    <property type="molecule type" value="Genomic_DNA"/>
</dbReference>